<feature type="domain" description="DHHA1" evidence="7">
    <location>
        <begin position="354"/>
        <end position="446"/>
    </location>
</feature>
<dbReference type="InterPro" id="IPR041122">
    <property type="entry name" value="RecJ_OB"/>
</dbReference>
<evidence type="ECO:0000313" key="10">
    <source>
        <dbReference type="Proteomes" id="UP000734271"/>
    </source>
</evidence>
<dbReference type="Proteomes" id="UP000734271">
    <property type="component" value="Unassembled WGS sequence"/>
</dbReference>
<dbReference type="Gene3D" id="3.10.310.30">
    <property type="match status" value="1"/>
</dbReference>
<evidence type="ECO:0000256" key="1">
    <source>
        <dbReference type="ARBA" id="ARBA00005915"/>
    </source>
</evidence>
<dbReference type="InterPro" id="IPR004610">
    <property type="entry name" value="RecJ"/>
</dbReference>
<dbReference type="InterPro" id="IPR001667">
    <property type="entry name" value="DDH_dom"/>
</dbReference>
<evidence type="ECO:0000256" key="4">
    <source>
        <dbReference type="ARBA" id="ARBA00022801"/>
    </source>
</evidence>
<organism evidence="9 10">
    <name type="scientific">Anaerococcus murdochii</name>
    <dbReference type="NCBI Taxonomy" id="411577"/>
    <lineage>
        <taxon>Bacteria</taxon>
        <taxon>Bacillati</taxon>
        <taxon>Bacillota</taxon>
        <taxon>Tissierellia</taxon>
        <taxon>Tissierellales</taxon>
        <taxon>Peptoniphilaceae</taxon>
        <taxon>Anaerococcus</taxon>
    </lineage>
</organism>
<reference evidence="9 10" key="1">
    <citation type="submission" date="2021-08" db="EMBL/GenBank/DDBJ databases">
        <title>FDA dAtabase for Regulatory Grade micrObial Sequences (FDA-ARGOS): Supporting development and validation of Infectious Disease Dx tests.</title>
        <authorList>
            <person name="Sproer C."/>
            <person name="Gronow S."/>
            <person name="Severitt S."/>
            <person name="Schroder I."/>
            <person name="Tallon L."/>
            <person name="Sadzewicz L."/>
            <person name="Zhao X."/>
            <person name="Boylan J."/>
            <person name="Ott S."/>
            <person name="Bowen H."/>
            <person name="Vavikolanu K."/>
            <person name="Hazen T."/>
            <person name="Aluvathingal J."/>
            <person name="Nadendla S."/>
            <person name="Lowell S."/>
            <person name="Myers T."/>
            <person name="Yan Y."/>
            <person name="Sichtig H."/>
        </authorList>
    </citation>
    <scope>NUCLEOTIDE SEQUENCE [LARGE SCALE GENOMIC DNA]</scope>
    <source>
        <strain evidence="9 10">FDAARGOS_1460</strain>
    </source>
</reference>
<dbReference type="InterPro" id="IPR038763">
    <property type="entry name" value="DHH_sf"/>
</dbReference>
<feature type="domain" description="RecJ OB" evidence="8">
    <location>
        <begin position="461"/>
        <end position="574"/>
    </location>
</feature>
<evidence type="ECO:0000259" key="8">
    <source>
        <dbReference type="Pfam" id="PF17768"/>
    </source>
</evidence>
<dbReference type="InterPro" id="IPR051673">
    <property type="entry name" value="SSDNA_exonuclease_RecJ"/>
</dbReference>
<dbReference type="RefSeq" id="WP_223420325.1">
    <property type="nucleotide sequence ID" value="NZ_JAIPME010000002.1"/>
</dbReference>
<keyword evidence="4" id="KW-0378">Hydrolase</keyword>
<evidence type="ECO:0000256" key="5">
    <source>
        <dbReference type="ARBA" id="ARBA00022839"/>
    </source>
</evidence>
<dbReference type="InterPro" id="IPR003156">
    <property type="entry name" value="DHHA1_dom"/>
</dbReference>
<dbReference type="PANTHER" id="PTHR30255">
    <property type="entry name" value="SINGLE-STRANDED-DNA-SPECIFIC EXONUCLEASE RECJ"/>
    <property type="match status" value="1"/>
</dbReference>
<protein>
    <recommendedName>
        <fullName evidence="2">Single-stranded-DNA-specific exonuclease RecJ</fullName>
    </recommendedName>
</protein>
<evidence type="ECO:0000259" key="6">
    <source>
        <dbReference type="Pfam" id="PF01368"/>
    </source>
</evidence>
<dbReference type="Pfam" id="PF01368">
    <property type="entry name" value="DHH"/>
    <property type="match status" value="1"/>
</dbReference>
<comment type="caution">
    <text evidence="9">The sequence shown here is derived from an EMBL/GenBank/DDBJ whole genome shotgun (WGS) entry which is preliminary data.</text>
</comment>
<keyword evidence="10" id="KW-1185">Reference proteome</keyword>
<dbReference type="Gene3D" id="3.90.1640.30">
    <property type="match status" value="1"/>
</dbReference>
<dbReference type="GO" id="GO:0004527">
    <property type="term" value="F:exonuclease activity"/>
    <property type="evidence" value="ECO:0007669"/>
    <property type="project" value="UniProtKB-KW"/>
</dbReference>
<evidence type="ECO:0000259" key="7">
    <source>
        <dbReference type="Pfam" id="PF02272"/>
    </source>
</evidence>
<evidence type="ECO:0000313" key="9">
    <source>
        <dbReference type="EMBL" id="MBZ2387381.1"/>
    </source>
</evidence>
<proteinExistence type="inferred from homology"/>
<accession>A0ABS7T0T2</accession>
<feature type="domain" description="DDH" evidence="6">
    <location>
        <begin position="78"/>
        <end position="236"/>
    </location>
</feature>
<name>A0ABS7T0T2_9FIRM</name>
<evidence type="ECO:0000256" key="2">
    <source>
        <dbReference type="ARBA" id="ARBA00019841"/>
    </source>
</evidence>
<dbReference type="Pfam" id="PF02272">
    <property type="entry name" value="DHHA1"/>
    <property type="match status" value="1"/>
</dbReference>
<dbReference type="Pfam" id="PF17768">
    <property type="entry name" value="RecJ_OB"/>
    <property type="match status" value="1"/>
</dbReference>
<keyword evidence="5 9" id="KW-0269">Exonuclease</keyword>
<dbReference type="NCBIfam" id="TIGR00644">
    <property type="entry name" value="recJ"/>
    <property type="match status" value="1"/>
</dbReference>
<sequence length="576" mass="65414">MANWFIYNKKQNYINNLKLGNISKLDALVLGNRDIIDPAKVDMYLNPELSKLHDPFLLNDMDMAVDLIIETMKKGGEIRIFGDYDQDGIASVMTLMDGLLFYYDNISYDIPHRVEEGYGISSKMSDQAIQDKVSLVITCDNGITGFDQIDNLKEAGINVIVTDHHQIQKEENDEWLDQILPNADAVINPKRLDSTYPFDDLCGAGVSFKLIQGLYQRLDGDEYYLYSLLEYVAMGTVCDIVSLTDENRIFVIEGLKRLNETEKIGLRALLDETGWDREIDEYTLGFILGPLMNSTGRLKSAKLAIDLLVEEDIDKIYEMARDLVKLNNERKSLTETAYNTAVEIINENSYDKDDVIIVYAPDINESICGIVAGRIKEKYFRPTIILTNAKEEGLAKGSGRSIPAYNMYDKISPYADKLESFGGHPMACGLSISIKKIDEFRKFLNENSKLSKADKEDYINIDTQIPISKLSLEFAESLDRFKPFGKDNSRPVFANKGVDIAAISLIGKDKNTLRLSLFQNGTYYNAIKFQAEDDYNYLKEKFNGDILGKKIDIVYYPDVNEFRGNRTLQLKLIDIR</sequence>
<comment type="similarity">
    <text evidence="1">Belongs to the RecJ family.</text>
</comment>
<dbReference type="EMBL" id="JAIPME010000002">
    <property type="protein sequence ID" value="MBZ2387381.1"/>
    <property type="molecule type" value="Genomic_DNA"/>
</dbReference>
<keyword evidence="3" id="KW-0540">Nuclease</keyword>
<dbReference type="PANTHER" id="PTHR30255:SF2">
    <property type="entry name" value="SINGLE-STRANDED-DNA-SPECIFIC EXONUCLEASE RECJ"/>
    <property type="match status" value="1"/>
</dbReference>
<gene>
    <name evidence="9" type="primary">recJ</name>
    <name evidence="9" type="ORF">K8P03_08810</name>
</gene>
<dbReference type="SUPFAM" id="SSF64182">
    <property type="entry name" value="DHH phosphoesterases"/>
    <property type="match status" value="1"/>
</dbReference>
<evidence type="ECO:0000256" key="3">
    <source>
        <dbReference type="ARBA" id="ARBA00022722"/>
    </source>
</evidence>